<name>A0A5J5BGT4_9ASTE</name>
<organism evidence="2 3">
    <name type="scientific">Nyssa sinensis</name>
    <dbReference type="NCBI Taxonomy" id="561372"/>
    <lineage>
        <taxon>Eukaryota</taxon>
        <taxon>Viridiplantae</taxon>
        <taxon>Streptophyta</taxon>
        <taxon>Embryophyta</taxon>
        <taxon>Tracheophyta</taxon>
        <taxon>Spermatophyta</taxon>
        <taxon>Magnoliopsida</taxon>
        <taxon>eudicotyledons</taxon>
        <taxon>Gunneridae</taxon>
        <taxon>Pentapetalae</taxon>
        <taxon>asterids</taxon>
        <taxon>Cornales</taxon>
        <taxon>Nyssaceae</taxon>
        <taxon>Nyssa</taxon>
    </lineage>
</organism>
<dbReference type="PANTHER" id="PTHR37238">
    <property type="entry name" value="OS05G0532500 PROTEIN"/>
    <property type="match status" value="1"/>
</dbReference>
<keyword evidence="3" id="KW-1185">Reference proteome</keyword>
<dbReference type="Proteomes" id="UP000325577">
    <property type="component" value="Linkage Group LG13"/>
</dbReference>
<dbReference type="EMBL" id="CM018036">
    <property type="protein sequence ID" value="KAA8540351.1"/>
    <property type="molecule type" value="Genomic_DNA"/>
</dbReference>
<feature type="region of interest" description="Disordered" evidence="1">
    <location>
        <begin position="1"/>
        <end position="38"/>
    </location>
</feature>
<dbReference type="OrthoDB" id="1933187at2759"/>
<sequence>MPKNDFKAKSSRKPLRDVSNGVNPPKSVKKKATEKEDRVGDDAQDRILLVLSALIHQIDELVAQALKLKVTSEKGRKEIDSFAHVLSEMQTSLKVDALVDSVIMSHSCHLHIAYVYILSQVQPWVSKFQRAHSIACKGSENQLEQPLADKTVPALNDSISNVVDSPDQNNLDSLVSPSPLVSWRVDCTTESSRQLFLLTPLPRPKGFSSRLQGSYISVPENITLNGTVGVASLLAIFGDMSDDLLEGVAIKPTPSKPPDSGITKMESTVEHGFVSPPKVCKRECSMLVMTPCLKIVTTQVLCIA</sequence>
<dbReference type="PANTHER" id="PTHR37238:SF1">
    <property type="entry name" value="OS05G0532500 PROTEIN"/>
    <property type="match status" value="1"/>
</dbReference>
<dbReference type="AlphaFoldDB" id="A0A5J5BGT4"/>
<evidence type="ECO:0000256" key="1">
    <source>
        <dbReference type="SAM" id="MobiDB-lite"/>
    </source>
</evidence>
<gene>
    <name evidence="2" type="ORF">F0562_024730</name>
</gene>
<evidence type="ECO:0000313" key="2">
    <source>
        <dbReference type="EMBL" id="KAA8540351.1"/>
    </source>
</evidence>
<proteinExistence type="predicted"/>
<evidence type="ECO:0000313" key="3">
    <source>
        <dbReference type="Proteomes" id="UP000325577"/>
    </source>
</evidence>
<accession>A0A5J5BGT4</accession>
<reference evidence="2 3" key="1">
    <citation type="submission" date="2019-09" db="EMBL/GenBank/DDBJ databases">
        <title>A chromosome-level genome assembly of the Chinese tupelo Nyssa sinensis.</title>
        <authorList>
            <person name="Yang X."/>
            <person name="Kang M."/>
            <person name="Yang Y."/>
            <person name="Xiong H."/>
            <person name="Wang M."/>
            <person name="Zhang Z."/>
            <person name="Wang Z."/>
            <person name="Wu H."/>
            <person name="Ma T."/>
            <person name="Liu J."/>
            <person name="Xi Z."/>
        </authorList>
    </citation>
    <scope>NUCLEOTIDE SEQUENCE [LARGE SCALE GENOMIC DNA]</scope>
    <source>
        <strain evidence="2">J267</strain>
        <tissue evidence="2">Leaf</tissue>
    </source>
</reference>
<protein>
    <submittedName>
        <fullName evidence="2">Uncharacterized protein</fullName>
    </submittedName>
</protein>